<evidence type="ECO:0000259" key="2">
    <source>
        <dbReference type="Pfam" id="PF07007"/>
    </source>
</evidence>
<dbReference type="EMBL" id="BMJA01000002">
    <property type="protein sequence ID" value="GGA35352.1"/>
    <property type="molecule type" value="Genomic_DNA"/>
</dbReference>
<keyword evidence="4" id="KW-1185">Reference proteome</keyword>
<protein>
    <recommendedName>
        <fullName evidence="2">Lysozyme inhibitor LprI-like N-terminal domain-containing protein</fullName>
    </recommendedName>
</protein>
<dbReference type="Pfam" id="PF07007">
    <property type="entry name" value="LprI"/>
    <property type="match status" value="1"/>
</dbReference>
<sequence length="149" mass="16057">MKAVSMFLLILALPVSALAAGADVACYATPSQAGLNACAASELTKANQQLNKVWKAILVKYKDQPVFLEKLKASQKLWLQFRDAEVAAHFPVGKGEDPSAQFGSVYPMCVSQLQTDLTQQRTQQLQAWLNGAQEGDVCAGSIKNSADLK</sequence>
<feature type="chain" id="PRO_5047090555" description="Lysozyme inhibitor LprI-like N-terminal domain-containing protein" evidence="1">
    <location>
        <begin position="20"/>
        <end position="149"/>
    </location>
</feature>
<organism evidence="3 4">
    <name type="scientific">Dyella nitratireducens</name>
    <dbReference type="NCBI Taxonomy" id="1849580"/>
    <lineage>
        <taxon>Bacteria</taxon>
        <taxon>Pseudomonadati</taxon>
        <taxon>Pseudomonadota</taxon>
        <taxon>Gammaproteobacteria</taxon>
        <taxon>Lysobacterales</taxon>
        <taxon>Rhodanobacteraceae</taxon>
        <taxon>Dyella</taxon>
    </lineage>
</organism>
<name>A0ABQ1G2I3_9GAMM</name>
<gene>
    <name evidence="3" type="ORF">GCM10010981_25560</name>
</gene>
<evidence type="ECO:0000256" key="1">
    <source>
        <dbReference type="SAM" id="SignalP"/>
    </source>
</evidence>
<reference evidence="4" key="1">
    <citation type="journal article" date="2019" name="Int. J. Syst. Evol. Microbiol.">
        <title>The Global Catalogue of Microorganisms (GCM) 10K type strain sequencing project: providing services to taxonomists for standard genome sequencing and annotation.</title>
        <authorList>
            <consortium name="The Broad Institute Genomics Platform"/>
            <consortium name="The Broad Institute Genome Sequencing Center for Infectious Disease"/>
            <person name="Wu L."/>
            <person name="Ma J."/>
        </authorList>
    </citation>
    <scope>NUCLEOTIDE SEQUENCE [LARGE SCALE GENOMIC DNA]</scope>
    <source>
        <strain evidence="4">CGMCC 1.15439</strain>
    </source>
</reference>
<evidence type="ECO:0000313" key="3">
    <source>
        <dbReference type="EMBL" id="GGA35352.1"/>
    </source>
</evidence>
<feature type="signal peptide" evidence="1">
    <location>
        <begin position="1"/>
        <end position="19"/>
    </location>
</feature>
<accession>A0ABQ1G2I3</accession>
<keyword evidence="1" id="KW-0732">Signal</keyword>
<dbReference type="Gene3D" id="1.20.1270.180">
    <property type="match status" value="1"/>
</dbReference>
<proteinExistence type="predicted"/>
<comment type="caution">
    <text evidence="3">The sequence shown here is derived from an EMBL/GenBank/DDBJ whole genome shotgun (WGS) entry which is preliminary data.</text>
</comment>
<dbReference type="RefSeq" id="WP_188794691.1">
    <property type="nucleotide sequence ID" value="NZ_BMJA01000002.1"/>
</dbReference>
<feature type="domain" description="Lysozyme inhibitor LprI-like N-terminal" evidence="2">
    <location>
        <begin position="29"/>
        <end position="125"/>
    </location>
</feature>
<dbReference type="InterPro" id="IPR009739">
    <property type="entry name" value="LprI-like_N"/>
</dbReference>
<dbReference type="Proteomes" id="UP000620046">
    <property type="component" value="Unassembled WGS sequence"/>
</dbReference>
<evidence type="ECO:0000313" key="4">
    <source>
        <dbReference type="Proteomes" id="UP000620046"/>
    </source>
</evidence>